<accession>A0A4Z2IEC9</accession>
<keyword evidence="1" id="KW-0472">Membrane</keyword>
<proteinExistence type="predicted"/>
<organism evidence="2 3">
    <name type="scientific">Liparis tanakae</name>
    <name type="common">Tanaka's snailfish</name>
    <dbReference type="NCBI Taxonomy" id="230148"/>
    <lineage>
        <taxon>Eukaryota</taxon>
        <taxon>Metazoa</taxon>
        <taxon>Chordata</taxon>
        <taxon>Craniata</taxon>
        <taxon>Vertebrata</taxon>
        <taxon>Euteleostomi</taxon>
        <taxon>Actinopterygii</taxon>
        <taxon>Neopterygii</taxon>
        <taxon>Teleostei</taxon>
        <taxon>Neoteleostei</taxon>
        <taxon>Acanthomorphata</taxon>
        <taxon>Eupercaria</taxon>
        <taxon>Perciformes</taxon>
        <taxon>Cottioidei</taxon>
        <taxon>Cottales</taxon>
        <taxon>Liparidae</taxon>
        <taxon>Liparis</taxon>
    </lineage>
</organism>
<gene>
    <name evidence="2" type="primary">PTPRU_0</name>
    <name evidence="2" type="ORF">EYF80_013528</name>
</gene>
<sequence>MGLILGVCAGGLVVLILLLGAVIIIIKKGKPVNMNKTPITYRQEKSQMGSMERSFTDQSTLQEDERMALSFMDAHTCGTRSKTTRTDLLVSFTERDTDRCVHSKVGLDIDLLHMSSQTKMLSCLHEIYYEDITPLTNLIKVTHVIHIVFRVCQHAACRYVMGHTSVCHPKPNTIQK</sequence>
<feature type="transmembrane region" description="Helical" evidence="1">
    <location>
        <begin position="6"/>
        <end position="26"/>
    </location>
</feature>
<keyword evidence="1" id="KW-1133">Transmembrane helix</keyword>
<dbReference type="EMBL" id="SRLO01000095">
    <property type="protein sequence ID" value="TNN76240.1"/>
    <property type="molecule type" value="Genomic_DNA"/>
</dbReference>
<evidence type="ECO:0000313" key="3">
    <source>
        <dbReference type="Proteomes" id="UP000314294"/>
    </source>
</evidence>
<dbReference type="Proteomes" id="UP000314294">
    <property type="component" value="Unassembled WGS sequence"/>
</dbReference>
<comment type="caution">
    <text evidence="2">The sequence shown here is derived from an EMBL/GenBank/DDBJ whole genome shotgun (WGS) entry which is preliminary data.</text>
</comment>
<keyword evidence="1" id="KW-0812">Transmembrane</keyword>
<dbReference type="OrthoDB" id="8932887at2759"/>
<name>A0A4Z2IEC9_9TELE</name>
<evidence type="ECO:0000256" key="1">
    <source>
        <dbReference type="SAM" id="Phobius"/>
    </source>
</evidence>
<reference evidence="2 3" key="1">
    <citation type="submission" date="2019-03" db="EMBL/GenBank/DDBJ databases">
        <title>First draft genome of Liparis tanakae, snailfish: a comprehensive survey of snailfish specific genes.</title>
        <authorList>
            <person name="Kim W."/>
            <person name="Song I."/>
            <person name="Jeong J.-H."/>
            <person name="Kim D."/>
            <person name="Kim S."/>
            <person name="Ryu S."/>
            <person name="Song J.Y."/>
            <person name="Lee S.K."/>
        </authorList>
    </citation>
    <scope>NUCLEOTIDE SEQUENCE [LARGE SCALE GENOMIC DNA]</scope>
    <source>
        <tissue evidence="2">Muscle</tissue>
    </source>
</reference>
<protein>
    <submittedName>
        <fullName evidence="2">Receptor-type tyrosine-protein phosphatase U</fullName>
    </submittedName>
</protein>
<keyword evidence="3" id="KW-1185">Reference proteome</keyword>
<keyword evidence="2" id="KW-0675">Receptor</keyword>
<dbReference type="AlphaFoldDB" id="A0A4Z2IEC9"/>
<evidence type="ECO:0000313" key="2">
    <source>
        <dbReference type="EMBL" id="TNN76240.1"/>
    </source>
</evidence>